<gene>
    <name evidence="10" type="ORF">EVEC_LOCUS1521</name>
</gene>
<dbReference type="PANTHER" id="PTHR11733:SF188">
    <property type="entry name" value="NEPRILYSIN"/>
    <property type="match status" value="1"/>
</dbReference>
<dbReference type="PANTHER" id="PTHR11733">
    <property type="entry name" value="ZINC METALLOPROTEASE FAMILY M13 NEPRILYSIN-RELATED"/>
    <property type="match status" value="1"/>
</dbReference>
<dbReference type="PRINTS" id="PR00786">
    <property type="entry name" value="NEPRILYSIN"/>
</dbReference>
<evidence type="ECO:0000256" key="7">
    <source>
        <dbReference type="ARBA" id="ARBA00023049"/>
    </source>
</evidence>
<evidence type="ECO:0000256" key="6">
    <source>
        <dbReference type="ARBA" id="ARBA00022833"/>
    </source>
</evidence>
<keyword evidence="4" id="KW-0479">Metal-binding</keyword>
<dbReference type="InterPro" id="IPR008753">
    <property type="entry name" value="Peptidase_M13_N"/>
</dbReference>
<dbReference type="GO" id="GO:0016485">
    <property type="term" value="P:protein processing"/>
    <property type="evidence" value="ECO:0007669"/>
    <property type="project" value="TreeGrafter"/>
</dbReference>
<dbReference type="Proteomes" id="UP000274131">
    <property type="component" value="Unassembled WGS sequence"/>
</dbReference>
<evidence type="ECO:0000256" key="2">
    <source>
        <dbReference type="ARBA" id="ARBA00007357"/>
    </source>
</evidence>
<dbReference type="InterPro" id="IPR018497">
    <property type="entry name" value="Peptidase_M13_C"/>
</dbReference>
<proteinExistence type="inferred from homology"/>
<comment type="cofactor">
    <cofactor evidence="1">
        <name>Zn(2+)</name>
        <dbReference type="ChEBI" id="CHEBI:29105"/>
    </cofactor>
</comment>
<dbReference type="STRING" id="51028.A0A158Q9E1"/>
<keyword evidence="5" id="KW-0378">Hydrolase</keyword>
<dbReference type="CDD" id="cd08662">
    <property type="entry name" value="M13"/>
    <property type="match status" value="1"/>
</dbReference>
<sequence length="603" mass="68786">MIIIIRKSIIIKKIMIIITSVLTVSNSTGEILSQGMDQSYDPCENFYMFACGGYLKKHQKLPEGASRIGTYDETQKKVNLAVAKRLNNTSNLKSTTEQILKKVFLYDYIIISFNGIPMIDRQWVAPSDTEFWKGVATLERLYSMPTLLQSFVTVDYKNVSKNALYVNQDVTDALSLEKKLASASLPDEQLRNFNEQYNLMTLTELGATYPGILWKSYFETLTNVIPKNCNKRSKKLFRESFSEILKLLRFFKLKKSLKICVFVGYTYLQTVDPAERENVRKDIKEQMSNIITSFTEMTGTLKWLTPLSLTNVKQKADGLIKNYGWPDSLYSDFVDCTALDKYHSEYESINSVTDWFEILLKLKGAYAATTNFLLYEKPPDRTNFLMSPALVNAWYQPERNSITIPYAALNPPYYKYGFPQAYNYAGQGGTAGHELTHGYDDEGVQFGPDGALTNCSWDHCGWMDRNSTSGFINMAQCVVTQYSEKCCPMTTGNVHCANGERTQGENIADIGGQLAAYKAYQKYVQKNGKELGVPHLEQYTPNQIFWITYGYSWCMVYSDDNQDCRVNQVLRDLPEFAADFNCKVNSYMNPAPTNRCEVWYNAV</sequence>
<name>A0A158Q9E1_ENTVE</name>
<feature type="domain" description="Peptidase M13 C-terminal" evidence="8">
    <location>
        <begin position="392"/>
        <end position="596"/>
    </location>
</feature>
<dbReference type="AlphaFoldDB" id="A0A158Q9E1"/>
<dbReference type="Gene3D" id="3.40.390.10">
    <property type="entry name" value="Collagenase (Catalytic Domain)"/>
    <property type="match status" value="2"/>
</dbReference>
<evidence type="ECO:0000313" key="12">
    <source>
        <dbReference type="WBParaSite" id="EVEC_0000181301-mRNA-1"/>
    </source>
</evidence>
<organism evidence="12">
    <name type="scientific">Enterobius vermicularis</name>
    <name type="common">Human pinworm</name>
    <dbReference type="NCBI Taxonomy" id="51028"/>
    <lineage>
        <taxon>Eukaryota</taxon>
        <taxon>Metazoa</taxon>
        <taxon>Ecdysozoa</taxon>
        <taxon>Nematoda</taxon>
        <taxon>Chromadorea</taxon>
        <taxon>Rhabditida</taxon>
        <taxon>Spirurina</taxon>
        <taxon>Oxyuridomorpha</taxon>
        <taxon>Oxyuroidea</taxon>
        <taxon>Oxyuridae</taxon>
        <taxon>Enterobius</taxon>
    </lineage>
</organism>
<dbReference type="InterPro" id="IPR000718">
    <property type="entry name" value="Peptidase_M13"/>
</dbReference>
<keyword evidence="6" id="KW-0862">Zinc</keyword>
<dbReference type="Pfam" id="PF05649">
    <property type="entry name" value="Peptidase_M13_N"/>
    <property type="match status" value="1"/>
</dbReference>
<dbReference type="SUPFAM" id="SSF55486">
    <property type="entry name" value="Metalloproteases ('zincins'), catalytic domain"/>
    <property type="match status" value="1"/>
</dbReference>
<dbReference type="GO" id="GO:0004222">
    <property type="term" value="F:metalloendopeptidase activity"/>
    <property type="evidence" value="ECO:0007669"/>
    <property type="project" value="InterPro"/>
</dbReference>
<keyword evidence="11" id="KW-1185">Reference proteome</keyword>
<evidence type="ECO:0000256" key="3">
    <source>
        <dbReference type="ARBA" id="ARBA00022670"/>
    </source>
</evidence>
<feature type="domain" description="Peptidase M13 N-terminal" evidence="9">
    <location>
        <begin position="42"/>
        <end position="169"/>
    </location>
</feature>
<dbReference type="GO" id="GO:0046872">
    <property type="term" value="F:metal ion binding"/>
    <property type="evidence" value="ECO:0007669"/>
    <property type="project" value="UniProtKB-KW"/>
</dbReference>
<dbReference type="OrthoDB" id="6475849at2759"/>
<reference evidence="10 11" key="2">
    <citation type="submission" date="2018-10" db="EMBL/GenBank/DDBJ databases">
        <authorList>
            <consortium name="Pathogen Informatics"/>
        </authorList>
    </citation>
    <scope>NUCLEOTIDE SEQUENCE [LARGE SCALE GENOMIC DNA]</scope>
</reference>
<evidence type="ECO:0000313" key="10">
    <source>
        <dbReference type="EMBL" id="VDD86378.1"/>
    </source>
</evidence>
<dbReference type="InterPro" id="IPR024079">
    <property type="entry name" value="MetalloPept_cat_dom_sf"/>
</dbReference>
<evidence type="ECO:0000256" key="1">
    <source>
        <dbReference type="ARBA" id="ARBA00001947"/>
    </source>
</evidence>
<dbReference type="Pfam" id="PF01431">
    <property type="entry name" value="Peptidase_M13"/>
    <property type="match status" value="1"/>
</dbReference>
<reference evidence="12" key="1">
    <citation type="submission" date="2016-04" db="UniProtKB">
        <authorList>
            <consortium name="WormBaseParasite"/>
        </authorList>
    </citation>
    <scope>IDENTIFICATION</scope>
</reference>
<evidence type="ECO:0000313" key="11">
    <source>
        <dbReference type="Proteomes" id="UP000274131"/>
    </source>
</evidence>
<accession>A0A158Q9E1</accession>
<dbReference type="PROSITE" id="PS51885">
    <property type="entry name" value="NEPRILYSIN"/>
    <property type="match status" value="1"/>
</dbReference>
<dbReference type="Gene3D" id="1.10.1380.10">
    <property type="entry name" value="Neutral endopeptidase , domain2"/>
    <property type="match status" value="3"/>
</dbReference>
<evidence type="ECO:0000256" key="4">
    <source>
        <dbReference type="ARBA" id="ARBA00022723"/>
    </source>
</evidence>
<keyword evidence="7" id="KW-0482">Metalloprotease</keyword>
<dbReference type="InterPro" id="IPR042089">
    <property type="entry name" value="Peptidase_M13_dom_2"/>
</dbReference>
<dbReference type="GO" id="GO:0005886">
    <property type="term" value="C:plasma membrane"/>
    <property type="evidence" value="ECO:0007669"/>
    <property type="project" value="TreeGrafter"/>
</dbReference>
<comment type="similarity">
    <text evidence="2">Belongs to the peptidase M13 family.</text>
</comment>
<keyword evidence="3" id="KW-0645">Protease</keyword>
<dbReference type="WBParaSite" id="EVEC_0000181301-mRNA-1">
    <property type="protein sequence ID" value="EVEC_0000181301-mRNA-1"/>
    <property type="gene ID" value="EVEC_0000181301"/>
</dbReference>
<protein>
    <submittedName>
        <fullName evidence="12">Peptidase_M13 domain-containing protein</fullName>
    </submittedName>
</protein>
<evidence type="ECO:0000256" key="5">
    <source>
        <dbReference type="ARBA" id="ARBA00022801"/>
    </source>
</evidence>
<dbReference type="EMBL" id="UXUI01007222">
    <property type="protein sequence ID" value="VDD86378.1"/>
    <property type="molecule type" value="Genomic_DNA"/>
</dbReference>
<evidence type="ECO:0000259" key="8">
    <source>
        <dbReference type="Pfam" id="PF01431"/>
    </source>
</evidence>
<evidence type="ECO:0000259" key="9">
    <source>
        <dbReference type="Pfam" id="PF05649"/>
    </source>
</evidence>